<evidence type="ECO:0000256" key="4">
    <source>
        <dbReference type="ARBA" id="ARBA00023136"/>
    </source>
</evidence>
<feature type="transmembrane region" description="Helical" evidence="6">
    <location>
        <begin position="295"/>
        <end position="312"/>
    </location>
</feature>
<evidence type="ECO:0000256" key="3">
    <source>
        <dbReference type="ARBA" id="ARBA00022989"/>
    </source>
</evidence>
<feature type="domain" description="CBS" evidence="7">
    <location>
        <begin position="414"/>
        <end position="472"/>
    </location>
</feature>
<feature type="transmembrane region" description="Helical" evidence="6">
    <location>
        <begin position="116"/>
        <end position="139"/>
    </location>
</feature>
<proteinExistence type="predicted"/>
<dbReference type="InterPro" id="IPR038770">
    <property type="entry name" value="Na+/solute_symporter_sf"/>
</dbReference>
<feature type="transmembrane region" description="Helical" evidence="6">
    <location>
        <begin position="220"/>
        <end position="238"/>
    </location>
</feature>
<keyword evidence="5" id="KW-0129">CBS domain</keyword>
<dbReference type="PANTHER" id="PTHR43021">
    <property type="entry name" value="NA(+)/H(+) ANTIPORTER-RELATED"/>
    <property type="match status" value="1"/>
</dbReference>
<feature type="transmembrane region" description="Helical" evidence="6">
    <location>
        <begin position="90"/>
        <end position="110"/>
    </location>
</feature>
<dbReference type="Pfam" id="PF00571">
    <property type="entry name" value="CBS"/>
    <property type="match status" value="2"/>
</dbReference>
<reference evidence="8 9" key="1">
    <citation type="submission" date="2017-07" db="EMBL/GenBank/DDBJ databases">
        <title>Recovery of genomes from metagenomes via a dereplication, aggregation, and scoring strategy.</title>
        <authorList>
            <person name="Sieber C.M."/>
            <person name="Probst A.J."/>
            <person name="Sharrar A."/>
            <person name="Thomas B.C."/>
            <person name="Hess M."/>
            <person name="Tringe S.G."/>
            <person name="Banfield J.F."/>
        </authorList>
    </citation>
    <scope>NUCLEOTIDE SEQUENCE [LARGE SCALE GENOMIC DNA]</scope>
    <source>
        <strain evidence="8">JGI_Cruoil_03_51_56</strain>
    </source>
</reference>
<sequence>MGIHLNIILTIALAVLLGTVGARVFKRFKVPQVVAYILIGFGLGGSALGIIDAATIEGLTPLSLLALGIIGFKVGGELRLSVFRRYGKKAIVILLAEGIGAFVVVTALVGLVTGNWALAIILGAIGSATAPAATVNVIWEYRALGVLTTMILAIVALDDGLALLLYGFASSIAQVMLGGGGFSFMNAVGRPLYEILGAAVLGGATAVAFKFIYRRIREKELSLAFALGCIMLLVGGAQALDVDLILSTMVFGVVFTNLAGKRGEEVFETVERFAPPIYVLFFVLVGAHLRLGALNWAIGLTALLYVVGRTAGKVTGVWVSSRVTRAATVVKKYLGFCLLSQAGVAIGLAILASHSFADHPEIAMTVIAVITTTTFLLELLGPPSVRYAITKARETGRNITAEDLLETYAVKDVMNTGQPSIPLHTPLPEVLDTVAKSEAVYFPVVDSKGAFKGVITLEGMKATLNMAQIGSLIVAQDLMEECNYTVKPATSLQEAQQIMKDRGRDFLVVVDEKDGGKLVGFLIQRQVQLVLEEEIARRHRAAEA</sequence>
<dbReference type="Pfam" id="PF00999">
    <property type="entry name" value="Na_H_Exchanger"/>
    <property type="match status" value="1"/>
</dbReference>
<dbReference type="Gene3D" id="1.20.1530.20">
    <property type="match status" value="1"/>
</dbReference>
<feature type="transmembrane region" description="Helical" evidence="6">
    <location>
        <begin position="192"/>
        <end position="213"/>
    </location>
</feature>
<comment type="caution">
    <text evidence="8">The sequence shown here is derived from an EMBL/GenBank/DDBJ whole genome shotgun (WGS) entry which is preliminary data.</text>
</comment>
<dbReference type="GO" id="GO:0015297">
    <property type="term" value="F:antiporter activity"/>
    <property type="evidence" value="ECO:0007669"/>
    <property type="project" value="InterPro"/>
</dbReference>
<dbReference type="GO" id="GO:0016020">
    <property type="term" value="C:membrane"/>
    <property type="evidence" value="ECO:0007669"/>
    <property type="project" value="UniProtKB-SubCell"/>
</dbReference>
<evidence type="ECO:0000313" key="8">
    <source>
        <dbReference type="EMBL" id="OYD14537.1"/>
    </source>
</evidence>
<dbReference type="SMART" id="SM00116">
    <property type="entry name" value="CBS"/>
    <property type="match status" value="2"/>
</dbReference>
<dbReference type="PANTHER" id="PTHR43021:SF2">
    <property type="entry name" value="CATION_H+ EXCHANGER DOMAIN-CONTAINING PROTEIN"/>
    <property type="match status" value="1"/>
</dbReference>
<dbReference type="InterPro" id="IPR006153">
    <property type="entry name" value="Cation/H_exchanger_TM"/>
</dbReference>
<feature type="transmembrane region" description="Helical" evidence="6">
    <location>
        <begin position="59"/>
        <end position="78"/>
    </location>
</feature>
<dbReference type="GO" id="GO:1902600">
    <property type="term" value="P:proton transmembrane transport"/>
    <property type="evidence" value="ECO:0007669"/>
    <property type="project" value="InterPro"/>
</dbReference>
<feature type="transmembrane region" description="Helical" evidence="6">
    <location>
        <begin position="151"/>
        <end position="172"/>
    </location>
</feature>
<dbReference type="EMBL" id="NOZP01000152">
    <property type="protein sequence ID" value="OYD14537.1"/>
    <property type="molecule type" value="Genomic_DNA"/>
</dbReference>
<evidence type="ECO:0000256" key="6">
    <source>
        <dbReference type="SAM" id="Phobius"/>
    </source>
</evidence>
<dbReference type="PROSITE" id="PS51371">
    <property type="entry name" value="CBS"/>
    <property type="match status" value="2"/>
</dbReference>
<dbReference type="AlphaFoldDB" id="A0A235BS47"/>
<dbReference type="SUPFAM" id="SSF54631">
    <property type="entry name" value="CBS-domain pair"/>
    <property type="match status" value="1"/>
</dbReference>
<dbReference type="InterPro" id="IPR046342">
    <property type="entry name" value="CBS_dom_sf"/>
</dbReference>
<gene>
    <name evidence="8" type="ORF">CH330_08295</name>
</gene>
<comment type="subcellular location">
    <subcellularLocation>
        <location evidence="1">Membrane</location>
        <topology evidence="1">Multi-pass membrane protein</topology>
    </subcellularLocation>
</comment>
<name>A0A235BS47_UNCW3</name>
<keyword evidence="3 6" id="KW-1133">Transmembrane helix</keyword>
<feature type="transmembrane region" description="Helical" evidence="6">
    <location>
        <begin position="333"/>
        <end position="356"/>
    </location>
</feature>
<feature type="transmembrane region" description="Helical" evidence="6">
    <location>
        <begin position="362"/>
        <end position="381"/>
    </location>
</feature>
<keyword evidence="2 6" id="KW-0812">Transmembrane</keyword>
<feature type="transmembrane region" description="Helical" evidence="6">
    <location>
        <begin position="6"/>
        <end position="26"/>
    </location>
</feature>
<dbReference type="InterPro" id="IPR000644">
    <property type="entry name" value="CBS_dom"/>
</dbReference>
<accession>A0A235BS47</accession>
<evidence type="ECO:0000256" key="1">
    <source>
        <dbReference type="ARBA" id="ARBA00004141"/>
    </source>
</evidence>
<evidence type="ECO:0000259" key="7">
    <source>
        <dbReference type="PROSITE" id="PS51371"/>
    </source>
</evidence>
<organism evidence="8 9">
    <name type="scientific">candidate division WOR-3 bacterium JGI_Cruoil_03_51_56</name>
    <dbReference type="NCBI Taxonomy" id="1973747"/>
    <lineage>
        <taxon>Bacteria</taxon>
        <taxon>Bacteria division WOR-3</taxon>
    </lineage>
</organism>
<dbReference type="Proteomes" id="UP000215559">
    <property type="component" value="Unassembled WGS sequence"/>
</dbReference>
<feature type="transmembrane region" description="Helical" evidence="6">
    <location>
        <begin position="33"/>
        <end position="53"/>
    </location>
</feature>
<protein>
    <recommendedName>
        <fullName evidence="7">CBS domain-containing protein</fullName>
    </recommendedName>
</protein>
<keyword evidence="4 6" id="KW-0472">Membrane</keyword>
<dbReference type="Gene3D" id="3.10.580.10">
    <property type="entry name" value="CBS-domain"/>
    <property type="match status" value="2"/>
</dbReference>
<evidence type="ECO:0000256" key="2">
    <source>
        <dbReference type="ARBA" id="ARBA00022692"/>
    </source>
</evidence>
<evidence type="ECO:0000313" key="9">
    <source>
        <dbReference type="Proteomes" id="UP000215559"/>
    </source>
</evidence>
<evidence type="ECO:0000256" key="5">
    <source>
        <dbReference type="PROSITE-ProRule" id="PRU00703"/>
    </source>
</evidence>
<feature type="domain" description="CBS" evidence="7">
    <location>
        <begin position="479"/>
        <end position="537"/>
    </location>
</feature>